<evidence type="ECO:0000259" key="6">
    <source>
        <dbReference type="PROSITE" id="PS50893"/>
    </source>
</evidence>
<dbReference type="GO" id="GO:0016887">
    <property type="term" value="F:ATP hydrolysis activity"/>
    <property type="evidence" value="ECO:0007669"/>
    <property type="project" value="InterPro"/>
</dbReference>
<dbReference type="EMBL" id="PGFB01000002">
    <property type="protein sequence ID" value="PJJ63708.1"/>
    <property type="molecule type" value="Genomic_DNA"/>
</dbReference>
<proteinExistence type="predicted"/>
<sequence length="369" mass="39194">MTTTSDATARDSDITIVHGPAAFPADITTVETPAETPVDASDITTVETPIEAEPSAVETPAGSDITTVEAPIAASEKAEGAEKPDATSSADAEAEIAAARVAAPAAVAAAGQLAMLEAHNISAWFGDHKVLDHVSLTMEAGQVTALIGPSGCGKSTFLRILNRMHELVPTASLAGEVLIDGQDIYDASKKLTDARRAIGMVFQKPNPFPAMSIYDNVIAGLKLTGIRASRDEKDMLVESSLIRAGLWKEVKDRLRNPGGGLSGGQQQRLCIARSLAVQPRVLLMDEPCSALDPTSTRVIEETMIELQKEVTIVIVTHNMQQAQRVSQNCAFFLASQGTPGVIVEHGETEAMFSEPQDERTFDYVNGRFG</sequence>
<dbReference type="AlphaFoldDB" id="A0A2M9C054"/>
<dbReference type="InterPro" id="IPR003439">
    <property type="entry name" value="ABC_transporter-like_ATP-bd"/>
</dbReference>
<dbReference type="InterPro" id="IPR017871">
    <property type="entry name" value="ABC_transporter-like_CS"/>
</dbReference>
<feature type="domain" description="ABC transporter" evidence="6">
    <location>
        <begin position="116"/>
        <end position="364"/>
    </location>
</feature>
<dbReference type="GO" id="GO:0005315">
    <property type="term" value="F:phosphate transmembrane transporter activity"/>
    <property type="evidence" value="ECO:0007669"/>
    <property type="project" value="InterPro"/>
</dbReference>
<dbReference type="GO" id="GO:0005524">
    <property type="term" value="F:ATP binding"/>
    <property type="evidence" value="ECO:0007669"/>
    <property type="project" value="UniProtKB-KW"/>
</dbReference>
<comment type="caution">
    <text evidence="7">The sequence shown here is derived from an EMBL/GenBank/DDBJ whole genome shotgun (WGS) entry which is preliminary data.</text>
</comment>
<keyword evidence="2" id="KW-0547">Nucleotide-binding</keyword>
<name>A0A2M9C054_9MICO</name>
<organism evidence="7 8">
    <name type="scientific">Compostimonas suwonensis</name>
    <dbReference type="NCBI Taxonomy" id="1048394"/>
    <lineage>
        <taxon>Bacteria</taxon>
        <taxon>Bacillati</taxon>
        <taxon>Actinomycetota</taxon>
        <taxon>Actinomycetes</taxon>
        <taxon>Micrococcales</taxon>
        <taxon>Microbacteriaceae</taxon>
        <taxon>Compostimonas</taxon>
    </lineage>
</organism>
<dbReference type="GO" id="GO:0035435">
    <property type="term" value="P:phosphate ion transmembrane transport"/>
    <property type="evidence" value="ECO:0007669"/>
    <property type="project" value="InterPro"/>
</dbReference>
<keyword evidence="4" id="KW-1278">Translocase</keyword>
<reference evidence="7 8" key="1">
    <citation type="submission" date="2017-11" db="EMBL/GenBank/DDBJ databases">
        <title>Genomic Encyclopedia of Archaeal and Bacterial Type Strains, Phase II (KMG-II): From Individual Species to Whole Genera.</title>
        <authorList>
            <person name="Goeker M."/>
        </authorList>
    </citation>
    <scope>NUCLEOTIDE SEQUENCE [LARGE SCALE GENOMIC DNA]</scope>
    <source>
        <strain evidence="7 8">DSM 25625</strain>
    </source>
</reference>
<dbReference type="Gene3D" id="3.40.50.300">
    <property type="entry name" value="P-loop containing nucleotide triphosphate hydrolases"/>
    <property type="match status" value="1"/>
</dbReference>
<dbReference type="SUPFAM" id="SSF52540">
    <property type="entry name" value="P-loop containing nucleoside triphosphate hydrolases"/>
    <property type="match status" value="1"/>
</dbReference>
<dbReference type="CDD" id="cd03260">
    <property type="entry name" value="ABC_PstB_phosphate_transporter"/>
    <property type="match status" value="1"/>
</dbReference>
<dbReference type="InterPro" id="IPR005670">
    <property type="entry name" value="PstB-like"/>
</dbReference>
<gene>
    <name evidence="7" type="ORF">CLV54_1381</name>
</gene>
<keyword evidence="1" id="KW-0813">Transport</keyword>
<accession>A0A2M9C054</accession>
<keyword evidence="8" id="KW-1185">Reference proteome</keyword>
<evidence type="ECO:0000313" key="7">
    <source>
        <dbReference type="EMBL" id="PJJ63708.1"/>
    </source>
</evidence>
<dbReference type="PANTHER" id="PTHR43423">
    <property type="entry name" value="ABC TRANSPORTER I FAMILY MEMBER 17"/>
    <property type="match status" value="1"/>
</dbReference>
<protein>
    <submittedName>
        <fullName evidence="7">Phosphate ABC transporter ATP-binding protein</fullName>
    </submittedName>
</protein>
<evidence type="ECO:0000256" key="5">
    <source>
        <dbReference type="SAM" id="MobiDB-lite"/>
    </source>
</evidence>
<evidence type="ECO:0000256" key="2">
    <source>
        <dbReference type="ARBA" id="ARBA00022741"/>
    </source>
</evidence>
<evidence type="ECO:0000256" key="1">
    <source>
        <dbReference type="ARBA" id="ARBA00022448"/>
    </source>
</evidence>
<dbReference type="PROSITE" id="PS00211">
    <property type="entry name" value="ABC_TRANSPORTER_1"/>
    <property type="match status" value="1"/>
</dbReference>
<dbReference type="Proteomes" id="UP000230161">
    <property type="component" value="Unassembled WGS sequence"/>
</dbReference>
<evidence type="ECO:0000313" key="8">
    <source>
        <dbReference type="Proteomes" id="UP000230161"/>
    </source>
</evidence>
<dbReference type="PROSITE" id="PS50893">
    <property type="entry name" value="ABC_TRANSPORTER_2"/>
    <property type="match status" value="1"/>
</dbReference>
<dbReference type="InterPro" id="IPR003593">
    <property type="entry name" value="AAA+_ATPase"/>
</dbReference>
<dbReference type="GO" id="GO:0016020">
    <property type="term" value="C:membrane"/>
    <property type="evidence" value="ECO:0007669"/>
    <property type="project" value="InterPro"/>
</dbReference>
<feature type="region of interest" description="Disordered" evidence="5">
    <location>
        <begin position="32"/>
        <end position="64"/>
    </location>
</feature>
<evidence type="ECO:0000256" key="3">
    <source>
        <dbReference type="ARBA" id="ARBA00022840"/>
    </source>
</evidence>
<dbReference type="Pfam" id="PF00005">
    <property type="entry name" value="ABC_tran"/>
    <property type="match status" value="1"/>
</dbReference>
<dbReference type="SMART" id="SM00382">
    <property type="entry name" value="AAA"/>
    <property type="match status" value="1"/>
</dbReference>
<evidence type="ECO:0000256" key="4">
    <source>
        <dbReference type="ARBA" id="ARBA00022967"/>
    </source>
</evidence>
<dbReference type="InterPro" id="IPR027417">
    <property type="entry name" value="P-loop_NTPase"/>
</dbReference>
<dbReference type="PANTHER" id="PTHR43423:SF1">
    <property type="entry name" value="ABC TRANSPORTER I FAMILY MEMBER 17"/>
    <property type="match status" value="1"/>
</dbReference>
<keyword evidence="3 7" id="KW-0067">ATP-binding</keyword>